<reference evidence="2" key="1">
    <citation type="submission" date="2020-02" db="EMBL/GenBank/DDBJ databases">
        <authorList>
            <person name="Meier V. D."/>
        </authorList>
    </citation>
    <scope>NUCLEOTIDE SEQUENCE</scope>
    <source>
        <strain evidence="2">AVDCRST_MAG03</strain>
    </source>
</reference>
<dbReference type="AlphaFoldDB" id="A0A6J4Q5S3"/>
<evidence type="ECO:0000313" key="2">
    <source>
        <dbReference type="EMBL" id="CAA9434182.1"/>
    </source>
</evidence>
<dbReference type="Gene3D" id="3.40.630.30">
    <property type="match status" value="1"/>
</dbReference>
<dbReference type="SUPFAM" id="SSF55729">
    <property type="entry name" value="Acyl-CoA N-acyltransferases (Nat)"/>
    <property type="match status" value="1"/>
</dbReference>
<protein>
    <recommendedName>
        <fullName evidence="1">N-acetyltransferase domain-containing protein</fullName>
    </recommendedName>
</protein>
<sequence length="183" mass="20882">MRLDTGYCVLRPWNKGDETSLVRYANNYEVWRRLRDRFPRPYTRADAEYWVDLTRQQHPQTQFAIEVHGEAVGGIGLEIGSDIGRRSAEIGYWLGEAHWGKGITTAAVRTLTSYGFQTLDLTRIFAVPFASSVASIRVLEKCGYIREGTMRRSALKEGVVVDQILYALTDQDSLRTRPDQPPR</sequence>
<gene>
    <name evidence="2" type="ORF">AVDCRST_MAG03-3500</name>
</gene>
<dbReference type="PANTHER" id="PTHR43328:SF1">
    <property type="entry name" value="N-ACETYLTRANSFERASE DOMAIN-CONTAINING PROTEIN"/>
    <property type="match status" value="1"/>
</dbReference>
<dbReference type="PANTHER" id="PTHR43328">
    <property type="entry name" value="ACETYLTRANSFERASE-RELATED"/>
    <property type="match status" value="1"/>
</dbReference>
<dbReference type="InterPro" id="IPR016181">
    <property type="entry name" value="Acyl_CoA_acyltransferase"/>
</dbReference>
<feature type="domain" description="N-acetyltransferase" evidence="1">
    <location>
        <begin position="20"/>
        <end position="171"/>
    </location>
</feature>
<name>A0A6J4Q5S3_9ACTN</name>
<proteinExistence type="predicted"/>
<dbReference type="EMBL" id="CADCUT010000208">
    <property type="protein sequence ID" value="CAA9434182.1"/>
    <property type="molecule type" value="Genomic_DNA"/>
</dbReference>
<dbReference type="PROSITE" id="PS51186">
    <property type="entry name" value="GNAT"/>
    <property type="match status" value="1"/>
</dbReference>
<dbReference type="Pfam" id="PF13302">
    <property type="entry name" value="Acetyltransf_3"/>
    <property type="match status" value="1"/>
</dbReference>
<organism evidence="2">
    <name type="scientific">uncultured Rubrobacteraceae bacterium</name>
    <dbReference type="NCBI Taxonomy" id="349277"/>
    <lineage>
        <taxon>Bacteria</taxon>
        <taxon>Bacillati</taxon>
        <taxon>Actinomycetota</taxon>
        <taxon>Rubrobacteria</taxon>
        <taxon>Rubrobacterales</taxon>
        <taxon>Rubrobacteraceae</taxon>
        <taxon>environmental samples</taxon>
    </lineage>
</organism>
<dbReference type="GO" id="GO:0016747">
    <property type="term" value="F:acyltransferase activity, transferring groups other than amino-acyl groups"/>
    <property type="evidence" value="ECO:0007669"/>
    <property type="project" value="InterPro"/>
</dbReference>
<evidence type="ECO:0000259" key="1">
    <source>
        <dbReference type="PROSITE" id="PS51186"/>
    </source>
</evidence>
<accession>A0A6J4Q5S3</accession>
<dbReference type="InterPro" id="IPR000182">
    <property type="entry name" value="GNAT_dom"/>
</dbReference>